<dbReference type="EMBL" id="FUZT01000006">
    <property type="protein sequence ID" value="SKC72156.1"/>
    <property type="molecule type" value="Genomic_DNA"/>
</dbReference>
<proteinExistence type="predicted"/>
<dbReference type="Proteomes" id="UP000190285">
    <property type="component" value="Unassembled WGS sequence"/>
</dbReference>
<dbReference type="Pfam" id="PF09388">
    <property type="entry name" value="SpoOE-like"/>
    <property type="match status" value="1"/>
</dbReference>
<dbReference type="GO" id="GO:0043937">
    <property type="term" value="P:regulation of sporulation"/>
    <property type="evidence" value="ECO:0007669"/>
    <property type="project" value="InterPro"/>
</dbReference>
<dbReference type="RefSeq" id="WP_079492090.1">
    <property type="nucleotide sequence ID" value="NZ_FUZT01000006.1"/>
</dbReference>
<dbReference type="InterPro" id="IPR037208">
    <property type="entry name" value="Spo0E-like_sf"/>
</dbReference>
<protein>
    <submittedName>
        <fullName evidence="1">Spo0E like sporulation regulatory protein</fullName>
    </submittedName>
</protein>
<dbReference type="InterPro" id="IPR036638">
    <property type="entry name" value="HLH_DNA-bd_sf"/>
</dbReference>
<reference evidence="1 2" key="1">
    <citation type="submission" date="2017-02" db="EMBL/GenBank/DDBJ databases">
        <authorList>
            <person name="Peterson S.W."/>
        </authorList>
    </citation>
    <scope>NUCLEOTIDE SEQUENCE [LARGE SCALE GENOMIC DNA]</scope>
    <source>
        <strain evidence="1 2">M1</strain>
    </source>
</reference>
<keyword evidence="2" id="KW-1185">Reference proteome</keyword>
<name>A0A1T5L7X2_9FIRM</name>
<accession>A0A1T5L7X2</accession>
<gene>
    <name evidence="1" type="ORF">SAMN02194393_02575</name>
</gene>
<sequence length="56" mass="6827">MKNHNELRNLIIKIDETKAKLYELIQKKQWDLLDSEVIKLSQLLDELLSEYYHIKK</sequence>
<dbReference type="InterPro" id="IPR018540">
    <property type="entry name" value="Spo0E-like"/>
</dbReference>
<evidence type="ECO:0000313" key="1">
    <source>
        <dbReference type="EMBL" id="SKC72156.1"/>
    </source>
</evidence>
<dbReference type="Gene3D" id="4.10.280.10">
    <property type="entry name" value="Helix-loop-helix DNA-binding domain"/>
    <property type="match status" value="1"/>
</dbReference>
<organism evidence="1 2">
    <name type="scientific">Maledivibacter halophilus</name>
    <dbReference type="NCBI Taxonomy" id="36842"/>
    <lineage>
        <taxon>Bacteria</taxon>
        <taxon>Bacillati</taxon>
        <taxon>Bacillota</taxon>
        <taxon>Clostridia</taxon>
        <taxon>Peptostreptococcales</taxon>
        <taxon>Caminicellaceae</taxon>
        <taxon>Maledivibacter</taxon>
    </lineage>
</organism>
<dbReference type="GO" id="GO:0046983">
    <property type="term" value="F:protein dimerization activity"/>
    <property type="evidence" value="ECO:0007669"/>
    <property type="project" value="InterPro"/>
</dbReference>
<dbReference type="OrthoDB" id="1925880at2"/>
<evidence type="ECO:0000313" key="2">
    <source>
        <dbReference type="Proteomes" id="UP000190285"/>
    </source>
</evidence>
<dbReference type="AlphaFoldDB" id="A0A1T5L7X2"/>
<dbReference type="SUPFAM" id="SSF140500">
    <property type="entry name" value="BAS1536-like"/>
    <property type="match status" value="1"/>
</dbReference>